<organism evidence="5 6">
    <name type="scientific">Phyllosticta citriasiana</name>
    <dbReference type="NCBI Taxonomy" id="595635"/>
    <lineage>
        <taxon>Eukaryota</taxon>
        <taxon>Fungi</taxon>
        <taxon>Dikarya</taxon>
        <taxon>Ascomycota</taxon>
        <taxon>Pezizomycotina</taxon>
        <taxon>Dothideomycetes</taxon>
        <taxon>Dothideomycetes incertae sedis</taxon>
        <taxon>Botryosphaeriales</taxon>
        <taxon>Phyllostictaceae</taxon>
        <taxon>Phyllosticta</taxon>
    </lineage>
</organism>
<feature type="DNA-binding region" description="NDT80" evidence="2">
    <location>
        <begin position="204"/>
        <end position="473"/>
    </location>
</feature>
<feature type="region of interest" description="Disordered" evidence="3">
    <location>
        <begin position="46"/>
        <end position="238"/>
    </location>
</feature>
<dbReference type="InterPro" id="IPR037141">
    <property type="entry name" value="NDT80_DNA-bd_dom_sf"/>
</dbReference>
<feature type="compositionally biased region" description="Polar residues" evidence="3">
    <location>
        <begin position="206"/>
        <end position="218"/>
    </location>
</feature>
<keyword evidence="1 2" id="KW-0238">DNA-binding</keyword>
<dbReference type="PROSITE" id="PS51517">
    <property type="entry name" value="NDT80"/>
    <property type="match status" value="1"/>
</dbReference>
<feature type="region of interest" description="Disordered" evidence="3">
    <location>
        <begin position="326"/>
        <end position="361"/>
    </location>
</feature>
<evidence type="ECO:0000256" key="3">
    <source>
        <dbReference type="SAM" id="MobiDB-lite"/>
    </source>
</evidence>
<feature type="compositionally biased region" description="Gly residues" evidence="3">
    <location>
        <begin position="480"/>
        <end position="502"/>
    </location>
</feature>
<feature type="region of interest" description="Disordered" evidence="3">
    <location>
        <begin position="532"/>
        <end position="568"/>
    </location>
</feature>
<feature type="compositionally biased region" description="Polar residues" evidence="3">
    <location>
        <begin position="78"/>
        <end position="112"/>
    </location>
</feature>
<keyword evidence="6" id="KW-1185">Reference proteome</keyword>
<feature type="compositionally biased region" description="Polar residues" evidence="3">
    <location>
        <begin position="148"/>
        <end position="166"/>
    </location>
</feature>
<dbReference type="PANTHER" id="PTHR35144:SF2">
    <property type="entry name" value="MEIOSIS-SPECIFIC TRANSCRIPTION FACTOR NDT80"/>
    <property type="match status" value="1"/>
</dbReference>
<protein>
    <recommendedName>
        <fullName evidence="4">NDT80 domain-containing protein</fullName>
    </recommendedName>
</protein>
<feature type="compositionally biased region" description="Low complexity" evidence="3">
    <location>
        <begin position="52"/>
        <end position="76"/>
    </location>
</feature>
<accession>A0ABR1KXQ0</accession>
<evidence type="ECO:0000259" key="4">
    <source>
        <dbReference type="PROSITE" id="PS51517"/>
    </source>
</evidence>
<feature type="compositionally biased region" description="Polar residues" evidence="3">
    <location>
        <begin position="123"/>
        <end position="134"/>
    </location>
</feature>
<dbReference type="EMBL" id="JBBPHU010000001">
    <property type="protein sequence ID" value="KAK7523628.1"/>
    <property type="molecule type" value="Genomic_DNA"/>
</dbReference>
<feature type="compositionally biased region" description="Polar residues" evidence="3">
    <location>
        <begin position="179"/>
        <end position="190"/>
    </location>
</feature>
<gene>
    <name evidence="5" type="ORF">IWZ03DRAFT_410481</name>
</gene>
<reference evidence="5 6" key="1">
    <citation type="submission" date="2024-04" db="EMBL/GenBank/DDBJ databases">
        <title>Phyllosticta paracitricarpa is synonymous to the EU quarantine fungus P. citricarpa based on phylogenomic analyses.</title>
        <authorList>
            <consortium name="Lawrence Berkeley National Laboratory"/>
            <person name="Van Ingen-Buijs V.A."/>
            <person name="Van Westerhoven A.C."/>
            <person name="Haridas S."/>
            <person name="Skiadas P."/>
            <person name="Martin F."/>
            <person name="Groenewald J.Z."/>
            <person name="Crous P.W."/>
            <person name="Seidl M.F."/>
        </authorList>
    </citation>
    <scope>NUCLEOTIDE SEQUENCE [LARGE SCALE GENOMIC DNA]</scope>
    <source>
        <strain evidence="5 6">CBS 123371</strain>
    </source>
</reference>
<feature type="region of interest" description="Disordered" evidence="3">
    <location>
        <begin position="463"/>
        <end position="502"/>
    </location>
</feature>
<dbReference type="Gene3D" id="2.60.40.1390">
    <property type="entry name" value="NDT80 DNA-binding domain"/>
    <property type="match status" value="1"/>
</dbReference>
<evidence type="ECO:0000256" key="1">
    <source>
        <dbReference type="ARBA" id="ARBA00023125"/>
    </source>
</evidence>
<feature type="domain" description="NDT80" evidence="4">
    <location>
        <begin position="204"/>
        <end position="473"/>
    </location>
</feature>
<comment type="caution">
    <text evidence="5">The sequence shown here is derived from an EMBL/GenBank/DDBJ whole genome shotgun (WGS) entry which is preliminary data.</text>
</comment>
<evidence type="ECO:0000256" key="2">
    <source>
        <dbReference type="PROSITE-ProRule" id="PRU00850"/>
    </source>
</evidence>
<sequence length="643" mass="69292">MQIIPPMQEEEEVEEEGWRTRFGVTKRWASQIRAYFQVVTCHTVPPRHMMGRSGISDSSSGSISTSPRSTASSLYSHGTFSPNIYQQPPLSQFTNPSTSQLGFHSTSYSQSPFGMPSIPQGRRMSSITDHSQSGMLPPTRSPGMGNPVSPSMSATARENYTTSTPHLNRHITSPRHSESGPSRGSYTSMPETPRSVLHPGGALPLTSPSSIAYSSTGANMLPYQPHHEARPQTESPPFSAQETFHDIISDGQSITPQLDCKIEKGFFYSSDQTWTCYRRNYFAVQCSYTLNPHISNARLYLNRGSRQEQIQALAVTLSAAVDGPTGKPIELVQHTPKRDKGPQNPIKMEKINPVPPGKTQSDPHGYSLNFSHTASSIAPPYLPLQQDGEQPYSPAGHSTSNYQHLFERIQFKSATANNGKRRAQQQYYHLIVELYADVRRTADEAPDWVRVAQRVSAAVVVRGRSPSHYQNEGPNSAGASRGGGTGSGAGGPGHGTYGSAGGPARGSLGGAGMGLLGSSGLSGQVYGRSNQYSLDPSPIGNHSVSSASSVSGGPIEGLVSEGNLMDDEDRKQIDSYQGYQYYPGPMAEAGLPLGVKSDYDSKARVKMEYSDNGMPSSIAGGCRTFQGFGSSRGLYPDMSATGY</sequence>
<dbReference type="InterPro" id="IPR008967">
    <property type="entry name" value="p53-like_TF_DNA-bd_sf"/>
</dbReference>
<dbReference type="SUPFAM" id="SSF49417">
    <property type="entry name" value="p53-like transcription factors"/>
    <property type="match status" value="1"/>
</dbReference>
<proteinExistence type="predicted"/>
<evidence type="ECO:0000313" key="6">
    <source>
        <dbReference type="Proteomes" id="UP001363622"/>
    </source>
</evidence>
<dbReference type="Proteomes" id="UP001363622">
    <property type="component" value="Unassembled WGS sequence"/>
</dbReference>
<name>A0ABR1KXQ0_9PEZI</name>
<dbReference type="PANTHER" id="PTHR35144">
    <property type="entry name" value="MEIOSIS-SPECIFIC TRANSCRIPTION FACTOR NDT80"/>
    <property type="match status" value="1"/>
</dbReference>
<dbReference type="Pfam" id="PF05224">
    <property type="entry name" value="NDT80_PhoG"/>
    <property type="match status" value="1"/>
</dbReference>
<dbReference type="InterPro" id="IPR024061">
    <property type="entry name" value="NDT80_DNA-bd_dom"/>
</dbReference>
<dbReference type="InterPro" id="IPR052605">
    <property type="entry name" value="Fungal_trans_regulator"/>
</dbReference>
<evidence type="ECO:0000313" key="5">
    <source>
        <dbReference type="EMBL" id="KAK7523628.1"/>
    </source>
</evidence>